<dbReference type="EMBL" id="DTFF01000012">
    <property type="protein sequence ID" value="HGI87005.1"/>
    <property type="molecule type" value="Genomic_DNA"/>
</dbReference>
<reference evidence="1" key="1">
    <citation type="journal article" date="2020" name="mSystems">
        <title>Genome- and Community-Level Interaction Insights into Carbon Utilization and Element Cycling Functions of Hydrothermarchaeota in Hydrothermal Sediment.</title>
        <authorList>
            <person name="Zhou Z."/>
            <person name="Liu Y."/>
            <person name="Xu W."/>
            <person name="Pan J."/>
            <person name="Luo Z.H."/>
            <person name="Li M."/>
        </authorList>
    </citation>
    <scope>NUCLEOTIDE SEQUENCE [LARGE SCALE GENOMIC DNA]</scope>
    <source>
        <strain evidence="1">SpSt-732</strain>
    </source>
</reference>
<protein>
    <submittedName>
        <fullName evidence="1">Uncharacterized protein</fullName>
    </submittedName>
</protein>
<sequence length="102" mass="11885">MSKAHKVRVYRQGDVVLEEVHVEKERLLNWECVGSRLEVRSENGSSHTLSAKVFRLNRQEYVLVEGPAVMEHPQHPPIVIEPGVYVVRFVRDWLLRERVAVD</sequence>
<evidence type="ECO:0000313" key="1">
    <source>
        <dbReference type="EMBL" id="HGI87005.1"/>
    </source>
</evidence>
<proteinExistence type="predicted"/>
<gene>
    <name evidence="1" type="ORF">ENV14_01200</name>
</gene>
<dbReference type="AlphaFoldDB" id="A0A7C4FDJ8"/>
<organism evidence="1">
    <name type="scientific">Ignisphaera aggregans</name>
    <dbReference type="NCBI Taxonomy" id="334771"/>
    <lineage>
        <taxon>Archaea</taxon>
        <taxon>Thermoproteota</taxon>
        <taxon>Thermoprotei</taxon>
        <taxon>Desulfurococcales</taxon>
        <taxon>Desulfurococcaceae</taxon>
        <taxon>Ignisphaera</taxon>
    </lineage>
</organism>
<accession>A0A7C4FDJ8</accession>
<name>A0A7C4FDJ8_9CREN</name>
<comment type="caution">
    <text evidence="1">The sequence shown here is derived from an EMBL/GenBank/DDBJ whole genome shotgun (WGS) entry which is preliminary data.</text>
</comment>